<evidence type="ECO:0000256" key="2">
    <source>
        <dbReference type="SAM" id="MobiDB-lite"/>
    </source>
</evidence>
<evidence type="ECO:0000256" key="1">
    <source>
        <dbReference type="SAM" id="Coils"/>
    </source>
</evidence>
<feature type="compositionally biased region" description="Polar residues" evidence="2">
    <location>
        <begin position="196"/>
        <end position="208"/>
    </location>
</feature>
<dbReference type="AlphaFoldDB" id="A0AAE0FYM7"/>
<gene>
    <name evidence="3" type="ORF">CYMTET_23085</name>
</gene>
<evidence type="ECO:0000313" key="4">
    <source>
        <dbReference type="Proteomes" id="UP001190700"/>
    </source>
</evidence>
<dbReference type="Proteomes" id="UP001190700">
    <property type="component" value="Unassembled WGS sequence"/>
</dbReference>
<feature type="compositionally biased region" description="Pro residues" evidence="2">
    <location>
        <begin position="230"/>
        <end position="240"/>
    </location>
</feature>
<reference evidence="3 4" key="1">
    <citation type="journal article" date="2015" name="Genome Biol. Evol.">
        <title>Comparative Genomics of a Bacterivorous Green Alga Reveals Evolutionary Causalities and Consequences of Phago-Mixotrophic Mode of Nutrition.</title>
        <authorList>
            <person name="Burns J.A."/>
            <person name="Paasch A."/>
            <person name="Narechania A."/>
            <person name="Kim E."/>
        </authorList>
    </citation>
    <scope>NUCLEOTIDE SEQUENCE [LARGE SCALE GENOMIC DNA]</scope>
    <source>
        <strain evidence="3 4">PLY_AMNH</strain>
    </source>
</reference>
<evidence type="ECO:0000313" key="3">
    <source>
        <dbReference type="EMBL" id="KAK3268417.1"/>
    </source>
</evidence>
<organism evidence="3 4">
    <name type="scientific">Cymbomonas tetramitiformis</name>
    <dbReference type="NCBI Taxonomy" id="36881"/>
    <lineage>
        <taxon>Eukaryota</taxon>
        <taxon>Viridiplantae</taxon>
        <taxon>Chlorophyta</taxon>
        <taxon>Pyramimonadophyceae</taxon>
        <taxon>Pyramimonadales</taxon>
        <taxon>Pyramimonadaceae</taxon>
        <taxon>Cymbomonas</taxon>
    </lineage>
</organism>
<feature type="region of interest" description="Disordered" evidence="2">
    <location>
        <begin position="427"/>
        <end position="456"/>
    </location>
</feature>
<feature type="compositionally biased region" description="Low complexity" evidence="2">
    <location>
        <begin position="241"/>
        <end position="271"/>
    </location>
</feature>
<feature type="coiled-coil region" evidence="1">
    <location>
        <begin position="13"/>
        <end position="47"/>
    </location>
</feature>
<comment type="caution">
    <text evidence="3">The sequence shown here is derived from an EMBL/GenBank/DDBJ whole genome shotgun (WGS) entry which is preliminary data.</text>
</comment>
<sequence>MVGTRQRDYESKLAESSATLSAKEQEIKLLQARLDELQQNESQGQAKARADVGLLGQLCLELMGRCAEAERSTALQDAVRTDSHHKLIAASVDIIDRWGVATEDWVESNTAARDCILADARAPVTQATSEDSLSNDEAVKDLNSTAPARLHNEPSVHSPAINVDIPTQQSISHRGLGMDATPTQGPSTPPVDTRAPSPQHQSLRNSGTDALPPQHPSPRNSGRDAAPLGSPSPHPSPSPPAAASRASLTPRSLHQSVPLQTPTPTSTTVTLNPHLTPPLKSPLVDPARPQGGYKGSLRPRSAREMLSHHSLSSLSPRRLSQISTPIGQSERLGQSEGIVHFTYGGSPAGPATTSPPRVCRPGGSSREMTSPAMSRRLHGGQGNGSTTGHLKRGFICRDAQHMDLITGDSPGSASPIDPAVFLRSLRQSQANQSGRRTGRSGGRAETPGAEAGEHTTRCFGGGGNFYMAPRAGTLGGTQSSPPPSRARRHVALELPLRELPRHGAPASRAAQMSAVGAAWQRTAQHHVHSFEHALVLIQRFNVEGASPQLQRGDPLTDSARVHIEHNRPCGVPARLVADFWELEFSTEVDFVPCPPAPPSPSTSSRISKRNADEFPDKPPWYDLKEYSGGEAHRCEVCKTLSK</sequence>
<protein>
    <submittedName>
        <fullName evidence="3">Uncharacterized protein</fullName>
    </submittedName>
</protein>
<feature type="region of interest" description="Disordered" evidence="2">
    <location>
        <begin position="173"/>
        <end position="319"/>
    </location>
</feature>
<name>A0AAE0FYM7_9CHLO</name>
<feature type="region of interest" description="Disordered" evidence="2">
    <location>
        <begin position="339"/>
        <end position="390"/>
    </location>
</feature>
<feature type="compositionally biased region" description="Low complexity" evidence="2">
    <location>
        <begin position="308"/>
        <end position="319"/>
    </location>
</feature>
<keyword evidence="4" id="KW-1185">Reference proteome</keyword>
<accession>A0AAE0FYM7</accession>
<feature type="region of interest" description="Disordered" evidence="2">
    <location>
        <begin position="593"/>
        <end position="619"/>
    </location>
</feature>
<dbReference type="EMBL" id="LGRX02011843">
    <property type="protein sequence ID" value="KAK3268417.1"/>
    <property type="molecule type" value="Genomic_DNA"/>
</dbReference>
<keyword evidence="1" id="KW-0175">Coiled coil</keyword>
<proteinExistence type="predicted"/>